<dbReference type="Gene3D" id="1.10.220.150">
    <property type="entry name" value="Arf GTPase activating protein"/>
    <property type="match status" value="1"/>
</dbReference>
<keyword evidence="1" id="KW-0862">Zinc</keyword>
<feature type="compositionally biased region" description="Low complexity" evidence="2">
    <location>
        <begin position="513"/>
        <end position="522"/>
    </location>
</feature>
<evidence type="ECO:0000256" key="2">
    <source>
        <dbReference type="SAM" id="MobiDB-lite"/>
    </source>
</evidence>
<dbReference type="InterPro" id="IPR015940">
    <property type="entry name" value="UBA"/>
</dbReference>
<dbReference type="AlphaFoldDB" id="A0AA39CSR8"/>
<feature type="compositionally biased region" description="Polar residues" evidence="2">
    <location>
        <begin position="640"/>
        <end position="653"/>
    </location>
</feature>
<dbReference type="InterPro" id="IPR051718">
    <property type="entry name" value="ARF_GTPase-activating"/>
</dbReference>
<dbReference type="SMART" id="SM00105">
    <property type="entry name" value="ArfGap"/>
    <property type="match status" value="1"/>
</dbReference>
<feature type="region of interest" description="Disordered" evidence="2">
    <location>
        <begin position="540"/>
        <end position="579"/>
    </location>
</feature>
<feature type="compositionally biased region" description="Low complexity" evidence="2">
    <location>
        <begin position="425"/>
        <end position="437"/>
    </location>
</feature>
<feature type="compositionally biased region" description="Low complexity" evidence="2">
    <location>
        <begin position="613"/>
        <end position="625"/>
    </location>
</feature>
<dbReference type="PROSITE" id="PS50030">
    <property type="entry name" value="UBA"/>
    <property type="match status" value="1"/>
</dbReference>
<evidence type="ECO:0000313" key="6">
    <source>
        <dbReference type="Proteomes" id="UP001172681"/>
    </source>
</evidence>
<dbReference type="InterPro" id="IPR038508">
    <property type="entry name" value="ArfGAP_dom_sf"/>
</dbReference>
<proteinExistence type="predicted"/>
<keyword evidence="1" id="KW-0863">Zinc-finger</keyword>
<feature type="compositionally biased region" description="Low complexity" evidence="2">
    <location>
        <begin position="540"/>
        <end position="575"/>
    </location>
</feature>
<dbReference type="InterPro" id="IPR009060">
    <property type="entry name" value="UBA-like_sf"/>
</dbReference>
<evidence type="ECO:0000256" key="1">
    <source>
        <dbReference type="PROSITE-ProRule" id="PRU00288"/>
    </source>
</evidence>
<dbReference type="Proteomes" id="UP001172681">
    <property type="component" value="Unassembled WGS sequence"/>
</dbReference>
<dbReference type="CDD" id="cd08204">
    <property type="entry name" value="ArfGap"/>
    <property type="match status" value="1"/>
</dbReference>
<dbReference type="InterPro" id="IPR037278">
    <property type="entry name" value="ARFGAP/RecO"/>
</dbReference>
<dbReference type="PANTHER" id="PTHR45705">
    <property type="entry name" value="FI20236P1"/>
    <property type="match status" value="1"/>
</dbReference>
<feature type="compositionally biased region" description="Polar residues" evidence="2">
    <location>
        <begin position="320"/>
        <end position="329"/>
    </location>
</feature>
<dbReference type="GO" id="GO:0008270">
    <property type="term" value="F:zinc ion binding"/>
    <property type="evidence" value="ECO:0007669"/>
    <property type="project" value="UniProtKB-KW"/>
</dbReference>
<dbReference type="PRINTS" id="PR00405">
    <property type="entry name" value="REVINTRACTNG"/>
</dbReference>
<feature type="compositionally biased region" description="Polar residues" evidence="2">
    <location>
        <begin position="298"/>
        <end position="309"/>
    </location>
</feature>
<dbReference type="FunFam" id="1.10.220.150:FF:000026">
    <property type="entry name" value="GTPase activating protein for Arf, putative"/>
    <property type="match status" value="1"/>
</dbReference>
<sequence length="743" mass="82193">MASMSKRTQARNERELHELLSFPGNSTCADCGAKNPAWASWNLGIFLCMRCASLHRKLGTHISKVKSLSMDTWSNDQVESMKRHGNNEVNKVYNPKNKKPDMPLDADEVDSAMERFIRKKYQEKSLADGRPQPPQRDDHSPTTYSRPQRAESPPPPLPPKKGKLFGFSLRTSSSALPLSRHDKKKAAKERSMDNNFQVPTEDYNSMSRMADARFEMTDSDLQKKLNMLLDMGFSDVDRNANLLRRLNGNVERTIATLVQLGPSNGSKVSATRPVPEKEYSTEFPDVPTTSKPPEPSYNPFTQTDSQPSVGLSMGQPQGPPAQQYSSNNPFGPPAPRSQTETGLEQSFQSMQVTQPLFPHSTGGYPAQQASFQDPRLQYSMTPPVMSSNPQQGYVASPAAISMNTNPFFQPAPLSTQSTGSNPFLPQSQSATTPSTSTNPFFGFQPPQPTESPLRQSSLPASLNPFGIPPSQQSQLMSQQQQQPAGRPAPQAPDFYGATQTSSYGNQNNPFNMQQQQQQQQQQLPHAQGPQATMSYQNFQYGQPQGQQQQPQFQQFQQQQQQQQQPNFQQYNQQPQAMMPQQTGRYDKNSIMALYNYPQQSNQQLASIPEPADQNQAQQQQQHPQQVVSPTPSLDIFGQPNALTPTKRSSTMPVSLSNMHSAGGGGNRNPFFTNAANVNANANATFGLGSPAQTNMMPNMTQAQMQSPQGIAARHTSRESMIISGLENGRHSPDAFASLSARYQ</sequence>
<feature type="region of interest" description="Disordered" evidence="2">
    <location>
        <begin position="82"/>
        <end position="105"/>
    </location>
</feature>
<feature type="compositionally biased region" description="Polar residues" evidence="2">
    <location>
        <begin position="407"/>
        <end position="424"/>
    </location>
</feature>
<reference evidence="5" key="1">
    <citation type="submission" date="2022-10" db="EMBL/GenBank/DDBJ databases">
        <title>Culturing micro-colonial fungi from biological soil crusts in the Mojave desert and describing Neophaeococcomyces mojavensis, and introducing the new genera and species Taxawa tesnikishii.</title>
        <authorList>
            <person name="Kurbessoian T."/>
            <person name="Stajich J.E."/>
        </authorList>
    </citation>
    <scope>NUCLEOTIDE SEQUENCE</scope>
    <source>
        <strain evidence="5">TK_35</strain>
    </source>
</reference>
<name>A0AA39CSR8_9EURO</name>
<dbReference type="InterPro" id="IPR001164">
    <property type="entry name" value="ArfGAP_dom"/>
</dbReference>
<keyword evidence="6" id="KW-1185">Reference proteome</keyword>
<feature type="region of interest" description="Disordered" evidence="2">
    <location>
        <begin position="121"/>
        <end position="200"/>
    </location>
</feature>
<dbReference type="GO" id="GO:0005737">
    <property type="term" value="C:cytoplasm"/>
    <property type="evidence" value="ECO:0007669"/>
    <property type="project" value="TreeGrafter"/>
</dbReference>
<feature type="region of interest" description="Disordered" evidence="2">
    <location>
        <begin position="601"/>
        <end position="653"/>
    </location>
</feature>
<dbReference type="EMBL" id="JAPDRN010000132">
    <property type="protein sequence ID" value="KAJ9619388.1"/>
    <property type="molecule type" value="Genomic_DNA"/>
</dbReference>
<feature type="domain" description="Arf-GAP" evidence="4">
    <location>
        <begin position="13"/>
        <end position="134"/>
    </location>
</feature>
<feature type="compositionally biased region" description="Polar residues" evidence="2">
    <location>
        <begin position="497"/>
        <end position="512"/>
    </location>
</feature>
<evidence type="ECO:0000259" key="4">
    <source>
        <dbReference type="PROSITE" id="PS50115"/>
    </source>
</evidence>
<feature type="compositionally biased region" description="Low complexity" evidence="2">
    <location>
        <begin position="468"/>
        <end position="492"/>
    </location>
</feature>
<feature type="compositionally biased region" description="Polar residues" evidence="2">
    <location>
        <begin position="450"/>
        <end position="460"/>
    </location>
</feature>
<feature type="region of interest" description="Disordered" evidence="2">
    <location>
        <begin position="407"/>
        <end position="528"/>
    </location>
</feature>
<comment type="caution">
    <text evidence="5">The sequence shown here is derived from an EMBL/GenBank/DDBJ whole genome shotgun (WGS) entry which is preliminary data.</text>
</comment>
<feature type="region of interest" description="Disordered" evidence="2">
    <location>
        <begin position="262"/>
        <end position="343"/>
    </location>
</feature>
<evidence type="ECO:0000259" key="3">
    <source>
        <dbReference type="PROSITE" id="PS50030"/>
    </source>
</evidence>
<dbReference type="PANTHER" id="PTHR45705:SF7">
    <property type="entry name" value="ACTIVATING PROTEIN FOR ARF, PUTATIVE (AFU_ORTHOLOGUE AFUA_4G09120)-RELATED"/>
    <property type="match status" value="1"/>
</dbReference>
<gene>
    <name evidence="5" type="primary">GTS1</name>
    <name evidence="5" type="ORF">H2204_012664</name>
</gene>
<dbReference type="SMART" id="SM00165">
    <property type="entry name" value="UBA"/>
    <property type="match status" value="1"/>
</dbReference>
<keyword evidence="1" id="KW-0479">Metal-binding</keyword>
<organism evidence="5 6">
    <name type="scientific">Knufia peltigerae</name>
    <dbReference type="NCBI Taxonomy" id="1002370"/>
    <lineage>
        <taxon>Eukaryota</taxon>
        <taxon>Fungi</taxon>
        <taxon>Dikarya</taxon>
        <taxon>Ascomycota</taxon>
        <taxon>Pezizomycotina</taxon>
        <taxon>Eurotiomycetes</taxon>
        <taxon>Chaetothyriomycetidae</taxon>
        <taxon>Chaetothyriales</taxon>
        <taxon>Trichomeriaceae</taxon>
        <taxon>Knufia</taxon>
    </lineage>
</organism>
<dbReference type="PROSITE" id="PS50115">
    <property type="entry name" value="ARFGAP"/>
    <property type="match status" value="1"/>
</dbReference>
<evidence type="ECO:0000313" key="5">
    <source>
        <dbReference type="EMBL" id="KAJ9619388.1"/>
    </source>
</evidence>
<dbReference type="Gene3D" id="1.10.8.10">
    <property type="entry name" value="DNA helicase RuvA subunit, C-terminal domain"/>
    <property type="match status" value="1"/>
</dbReference>
<dbReference type="Pfam" id="PF01412">
    <property type="entry name" value="ArfGap"/>
    <property type="match status" value="1"/>
</dbReference>
<dbReference type="GO" id="GO:0005096">
    <property type="term" value="F:GTPase activator activity"/>
    <property type="evidence" value="ECO:0007669"/>
    <property type="project" value="InterPro"/>
</dbReference>
<accession>A0AA39CSR8</accession>
<dbReference type="SUPFAM" id="SSF57863">
    <property type="entry name" value="ArfGap/RecO-like zinc finger"/>
    <property type="match status" value="1"/>
</dbReference>
<feature type="domain" description="UBA" evidence="3">
    <location>
        <begin position="216"/>
        <end position="260"/>
    </location>
</feature>
<protein>
    <submittedName>
        <fullName evidence="5">Protein gts1</fullName>
    </submittedName>
</protein>
<dbReference type="SUPFAM" id="SSF46934">
    <property type="entry name" value="UBA-like"/>
    <property type="match status" value="1"/>
</dbReference>